<dbReference type="Pfam" id="PF03334">
    <property type="entry name" value="PhaG_MnhG_YufB"/>
    <property type="match status" value="1"/>
</dbReference>
<dbReference type="InterPro" id="IPR005133">
    <property type="entry name" value="PhaG_MnhG_YufB"/>
</dbReference>
<keyword evidence="1" id="KW-1133">Transmembrane helix</keyword>
<dbReference type="EMBL" id="CAADHB010000030">
    <property type="protein sequence ID" value="VFK78945.1"/>
    <property type="molecule type" value="Genomic_DNA"/>
</dbReference>
<evidence type="ECO:0000313" key="3">
    <source>
        <dbReference type="EMBL" id="VFK42111.1"/>
    </source>
</evidence>
<dbReference type="EMBL" id="CAADFR010000029">
    <property type="protein sequence ID" value="VFK38875.1"/>
    <property type="molecule type" value="Genomic_DNA"/>
</dbReference>
<reference evidence="3" key="1">
    <citation type="submission" date="2019-02" db="EMBL/GenBank/DDBJ databases">
        <authorList>
            <person name="Gruber-Vodicka R. H."/>
            <person name="Seah K. B. B."/>
        </authorList>
    </citation>
    <scope>NUCLEOTIDE SEQUENCE</scope>
    <source>
        <strain evidence="4">BECK_S127</strain>
        <strain evidence="3">BECK_S1320</strain>
        <strain evidence="2">BECK_S1321</strain>
    </source>
</reference>
<dbReference type="PANTHER" id="PTHR34703:SF1">
    <property type="entry name" value="ANTIPORTER SUBUNIT MNHG2-RELATED"/>
    <property type="match status" value="1"/>
</dbReference>
<dbReference type="NCBIfam" id="NF009314">
    <property type="entry name" value="PRK12674.1-2"/>
    <property type="match status" value="1"/>
</dbReference>
<dbReference type="AlphaFoldDB" id="A0A450YKN8"/>
<feature type="transmembrane region" description="Helical" evidence="1">
    <location>
        <begin position="7"/>
        <end position="28"/>
    </location>
</feature>
<evidence type="ECO:0000256" key="1">
    <source>
        <dbReference type="SAM" id="Phobius"/>
    </source>
</evidence>
<dbReference type="GO" id="GO:0015385">
    <property type="term" value="F:sodium:proton antiporter activity"/>
    <property type="evidence" value="ECO:0007669"/>
    <property type="project" value="TreeGrafter"/>
</dbReference>
<name>A0A450YKN8_9GAMM</name>
<keyword evidence="1" id="KW-0472">Membrane</keyword>
<protein>
    <submittedName>
        <fullName evidence="3">Multicomponent Na+:H+ antiporter subunit G</fullName>
    </submittedName>
</protein>
<sequence length="116" mass="12606">MEMMLDIIGGLFLIAGACFLLVCGLGLIRMPDLFTRIQAGTKATTLGTLLTLAGAACLQPEWGLKLLLIAVFTFFTNPLSSHVLARATHRVTHRSDTKKSSVMEVDRLAEDFGEKP</sequence>
<keyword evidence="1" id="KW-0812">Transmembrane</keyword>
<feature type="transmembrane region" description="Helical" evidence="1">
    <location>
        <begin position="66"/>
        <end position="85"/>
    </location>
</feature>
<accession>A0A450YKN8</accession>
<organism evidence="3">
    <name type="scientific">Candidatus Kentrum sp. SD</name>
    <dbReference type="NCBI Taxonomy" id="2126332"/>
    <lineage>
        <taxon>Bacteria</taxon>
        <taxon>Pseudomonadati</taxon>
        <taxon>Pseudomonadota</taxon>
        <taxon>Gammaproteobacteria</taxon>
        <taxon>Candidatus Kentrum</taxon>
    </lineage>
</organism>
<dbReference type="EMBL" id="CAADFU010000014">
    <property type="protein sequence ID" value="VFK42111.1"/>
    <property type="molecule type" value="Genomic_DNA"/>
</dbReference>
<evidence type="ECO:0000313" key="2">
    <source>
        <dbReference type="EMBL" id="VFK38875.1"/>
    </source>
</evidence>
<proteinExistence type="predicted"/>
<dbReference type="PANTHER" id="PTHR34703">
    <property type="entry name" value="ANTIPORTER SUBUNIT MNHG2-RELATED"/>
    <property type="match status" value="1"/>
</dbReference>
<evidence type="ECO:0000313" key="4">
    <source>
        <dbReference type="EMBL" id="VFK78945.1"/>
    </source>
</evidence>
<gene>
    <name evidence="4" type="ORF">BECKSD772D_GA0070982_103015</name>
    <name evidence="3" type="ORF">BECKSD772E_GA0070983_101422</name>
    <name evidence="2" type="ORF">BECKSD772F_GA0070984_102922</name>
</gene>
<dbReference type="NCBIfam" id="TIGR01300">
    <property type="entry name" value="CPA3_mnhG_phaG"/>
    <property type="match status" value="1"/>
</dbReference>